<evidence type="ECO:0000313" key="1">
    <source>
        <dbReference type="EMBL" id="REC62704.1"/>
    </source>
</evidence>
<protein>
    <submittedName>
        <fullName evidence="1">Uncharacterized protein</fullName>
    </submittedName>
</protein>
<dbReference type="AlphaFoldDB" id="A0A3D9CAE1"/>
<sequence length="140" mass="16608">MSITCRGQEKQTEYTYKFHLDNMNKGEVILEIRNADKESFKIPDGIDNNGLVITAFQKSDTEAGVYEDIDFPKKHFDCFIEPCFPYRFLLEKNMEKQYKFNISGSSSLEKNKWYRFKASLETKICKNCNYISSNWIYFKK</sequence>
<comment type="caution">
    <text evidence="1">The sequence shown here is derived from an EMBL/GenBank/DDBJ whole genome shotgun (WGS) entry which is preliminary data.</text>
</comment>
<proteinExistence type="predicted"/>
<reference evidence="2" key="1">
    <citation type="submission" date="2018-06" db="EMBL/GenBank/DDBJ databases">
        <authorList>
            <person name="Lum Nde A."/>
            <person name="Hugo C."/>
        </authorList>
    </citation>
    <scope>NUCLEOTIDE SEQUENCE [LARGE SCALE GENOMIC DNA]</scope>
    <source>
        <strain evidence="2">1_F178</strain>
    </source>
</reference>
<dbReference type="Proteomes" id="UP000256686">
    <property type="component" value="Unassembled WGS sequence"/>
</dbReference>
<dbReference type="EMBL" id="QNVT01000007">
    <property type="protein sequence ID" value="REC62704.1"/>
    <property type="molecule type" value="Genomic_DNA"/>
</dbReference>
<gene>
    <name evidence="1" type="ORF">DRF65_09680</name>
</gene>
<name>A0A3D9CAE1_9FLAO</name>
<evidence type="ECO:0000313" key="2">
    <source>
        <dbReference type="Proteomes" id="UP000256686"/>
    </source>
</evidence>
<keyword evidence="2" id="KW-1185">Reference proteome</keyword>
<organism evidence="1 2">
    <name type="scientific">Chryseobacterium pennae</name>
    <dbReference type="NCBI Taxonomy" id="2258962"/>
    <lineage>
        <taxon>Bacteria</taxon>
        <taxon>Pseudomonadati</taxon>
        <taxon>Bacteroidota</taxon>
        <taxon>Flavobacteriia</taxon>
        <taxon>Flavobacteriales</taxon>
        <taxon>Weeksellaceae</taxon>
        <taxon>Chryseobacterium group</taxon>
        <taxon>Chryseobacterium</taxon>
    </lineage>
</organism>
<accession>A0A3D9CAE1</accession>